<dbReference type="RefSeq" id="WP_189647799.1">
    <property type="nucleotide sequence ID" value="NZ_BMRC01000005.1"/>
</dbReference>
<protein>
    <recommendedName>
        <fullName evidence="3">DinB-like domain-containing protein</fullName>
    </recommendedName>
</protein>
<evidence type="ECO:0008006" key="3">
    <source>
        <dbReference type="Google" id="ProtNLM"/>
    </source>
</evidence>
<dbReference type="Proteomes" id="UP001589647">
    <property type="component" value="Unassembled WGS sequence"/>
</dbReference>
<accession>A0ABV5IW41</accession>
<comment type="caution">
    <text evidence="1">The sequence shown here is derived from an EMBL/GenBank/DDBJ whole genome shotgun (WGS) entry which is preliminary data.</text>
</comment>
<evidence type="ECO:0000313" key="1">
    <source>
        <dbReference type="EMBL" id="MFB9208793.1"/>
    </source>
</evidence>
<sequence>MNATRLDAAYRDLLAAAEAIGDTATLAAPARSAADWTLSHLALSDRILAAAARDVLAGLPVTVDNREAMDDTAVNSLVASTTHAQRVDLVRRNATDLSTVIKAIPDDDAATPVRLRLVTREGEPLPDRQVSFGELIRLRATEHVPGHAARLRTLATTE</sequence>
<dbReference type="EMBL" id="JBHMEI010000078">
    <property type="protein sequence ID" value="MFB9208793.1"/>
    <property type="molecule type" value="Genomic_DNA"/>
</dbReference>
<evidence type="ECO:0000313" key="2">
    <source>
        <dbReference type="Proteomes" id="UP001589647"/>
    </source>
</evidence>
<keyword evidence="2" id="KW-1185">Reference proteome</keyword>
<reference evidence="1 2" key="1">
    <citation type="submission" date="2024-09" db="EMBL/GenBank/DDBJ databases">
        <authorList>
            <person name="Sun Q."/>
            <person name="Mori K."/>
        </authorList>
    </citation>
    <scope>NUCLEOTIDE SEQUENCE [LARGE SCALE GENOMIC DNA]</scope>
    <source>
        <strain evidence="1 2">CCM 3426</strain>
    </source>
</reference>
<name>A0ABV5IW41_9ACTN</name>
<gene>
    <name evidence="1" type="ORF">ACFFV7_46955</name>
</gene>
<proteinExistence type="predicted"/>
<organism evidence="1 2">
    <name type="scientific">Nonomuraea spiralis</name>
    <dbReference type="NCBI Taxonomy" id="46182"/>
    <lineage>
        <taxon>Bacteria</taxon>
        <taxon>Bacillati</taxon>
        <taxon>Actinomycetota</taxon>
        <taxon>Actinomycetes</taxon>
        <taxon>Streptosporangiales</taxon>
        <taxon>Streptosporangiaceae</taxon>
        <taxon>Nonomuraea</taxon>
    </lineage>
</organism>